<evidence type="ECO:0000256" key="9">
    <source>
        <dbReference type="PROSITE-ProRule" id="PRU00284"/>
    </source>
</evidence>
<dbReference type="SUPFAM" id="SSF103190">
    <property type="entry name" value="Sensory domain-like"/>
    <property type="match status" value="1"/>
</dbReference>
<name>A0ABT4CVC7_9CLOT</name>
<dbReference type="PROSITE" id="PS50111">
    <property type="entry name" value="CHEMOTAXIS_TRANSDUC_2"/>
    <property type="match status" value="1"/>
</dbReference>
<evidence type="ECO:0000256" key="4">
    <source>
        <dbReference type="ARBA" id="ARBA00022692"/>
    </source>
</evidence>
<dbReference type="PANTHER" id="PTHR32089">
    <property type="entry name" value="METHYL-ACCEPTING CHEMOTAXIS PROTEIN MCPB"/>
    <property type="match status" value="1"/>
</dbReference>
<accession>A0ABT4CVC7</accession>
<dbReference type="Gene3D" id="3.30.450.20">
    <property type="entry name" value="PAS domain"/>
    <property type="match status" value="2"/>
</dbReference>
<dbReference type="CDD" id="cd12913">
    <property type="entry name" value="PDC1_MCP_like"/>
    <property type="match status" value="1"/>
</dbReference>
<keyword evidence="7 9" id="KW-0807">Transducer</keyword>
<feature type="transmembrane region" description="Helical" evidence="10">
    <location>
        <begin position="285"/>
        <end position="303"/>
    </location>
</feature>
<evidence type="ECO:0000256" key="5">
    <source>
        <dbReference type="ARBA" id="ARBA00022989"/>
    </source>
</evidence>
<evidence type="ECO:0000256" key="10">
    <source>
        <dbReference type="SAM" id="Phobius"/>
    </source>
</evidence>
<dbReference type="EMBL" id="JAPQES010000006">
    <property type="protein sequence ID" value="MCY6372016.1"/>
    <property type="molecule type" value="Genomic_DNA"/>
</dbReference>
<feature type="domain" description="Methyl-accepting transducer" evidence="11">
    <location>
        <begin position="378"/>
        <end position="635"/>
    </location>
</feature>
<evidence type="ECO:0000259" key="11">
    <source>
        <dbReference type="PROSITE" id="PS50111"/>
    </source>
</evidence>
<keyword evidence="3" id="KW-0145">Chemotaxis</keyword>
<dbReference type="Pfam" id="PF02743">
    <property type="entry name" value="dCache_1"/>
    <property type="match status" value="1"/>
</dbReference>
<comment type="caution">
    <text evidence="13">The sequence shown here is derived from an EMBL/GenBank/DDBJ whole genome shotgun (WGS) entry which is preliminary data.</text>
</comment>
<dbReference type="SMART" id="SM00283">
    <property type="entry name" value="MA"/>
    <property type="match status" value="1"/>
</dbReference>
<reference evidence="13" key="1">
    <citation type="submission" date="2022-12" db="EMBL/GenBank/DDBJ databases">
        <authorList>
            <person name="Wang J."/>
        </authorList>
    </citation>
    <scope>NUCLEOTIDE SEQUENCE</scope>
    <source>
        <strain evidence="13">HY-42-06</strain>
    </source>
</reference>
<keyword evidence="5 10" id="KW-1133">Transmembrane helix</keyword>
<dbReference type="RefSeq" id="WP_268050931.1">
    <property type="nucleotide sequence ID" value="NZ_JAPQES010000006.1"/>
</dbReference>
<dbReference type="SUPFAM" id="SSF58104">
    <property type="entry name" value="Methyl-accepting chemotaxis protein (MCP) signaling domain"/>
    <property type="match status" value="1"/>
</dbReference>
<keyword evidence="6 10" id="KW-0472">Membrane</keyword>
<dbReference type="InterPro" id="IPR029151">
    <property type="entry name" value="Sensor-like_sf"/>
</dbReference>
<dbReference type="CDD" id="cd12912">
    <property type="entry name" value="PDC2_MCP_like"/>
    <property type="match status" value="1"/>
</dbReference>
<keyword evidence="14" id="KW-1185">Reference proteome</keyword>
<feature type="transmembrane region" description="Helical" evidence="10">
    <location>
        <begin position="12"/>
        <end position="33"/>
    </location>
</feature>
<proteinExistence type="inferred from homology"/>
<evidence type="ECO:0000256" key="2">
    <source>
        <dbReference type="ARBA" id="ARBA00022475"/>
    </source>
</evidence>
<dbReference type="InterPro" id="IPR004089">
    <property type="entry name" value="MCPsignal_dom"/>
</dbReference>
<evidence type="ECO:0000256" key="7">
    <source>
        <dbReference type="ARBA" id="ARBA00023224"/>
    </source>
</evidence>
<evidence type="ECO:0000256" key="1">
    <source>
        <dbReference type="ARBA" id="ARBA00004651"/>
    </source>
</evidence>
<dbReference type="Proteomes" id="UP001079657">
    <property type="component" value="Unassembled WGS sequence"/>
</dbReference>
<sequence length="664" mass="73595">MKMKKTFKSQITLLLSLAVIIPTIFISIFGYYINNNNLTENLNQIMSSEASKVSTVLNDTIKYNKEVINMLSDNYDVKEISTHPEFEQYMMDFFYACKDHYKDILTVYFGEVTGKHHATVDKIPEGYDPRTRVWYKDAINNDGKIIITAPYEDVNKKGRYVVTLAKTVKNSSEQIVGVVGTDITLSDLSDKVSQIKIGENGFTTIIDNTGNIIAAKDKTLLGKTSKDEAWINEVIKTNTANNKVFIKGEQYRTYTLNNEETNYTIAAFVPESEFTKKSTHLRNTMLLISIIFLVIAILIGNIFGIKFSNSIKKVVKSIKKLGNGDFSHKIENNKNEVEELKIIGSSLNKMIEDIHFVLKNIKDSSSELKDSSENMLAVTEQSNATADEIAKAVQNISESAVDQSSNLERTETITADLGEKVNESIVKGKNIYEASDKVKQATDEGIFAINALKENYEKNSEANDKLLEEINILAETSKEIVHITDTLKGITEQTNLLALNASIEAARAGEAGKGFAVVADEVRKLAEESAKSAEEINNVLVIMHQNMTKVVDGINETKSLNDLTGNSVNITTSSFQNIVDNLKVLGQNIHDMNSSLDIMTLNKSKVVENMSEVSNLSQEIAATTQEASASSEEQAAGFQQVVDLAENLTSLAINLEDIISKFKI</sequence>
<evidence type="ECO:0000259" key="12">
    <source>
        <dbReference type="PROSITE" id="PS50885"/>
    </source>
</evidence>
<protein>
    <submittedName>
        <fullName evidence="13">Methyl-accepting chemotaxis protein</fullName>
    </submittedName>
</protein>
<keyword evidence="4 10" id="KW-0812">Transmembrane</keyword>
<gene>
    <name evidence="13" type="ORF">OXH55_15380</name>
</gene>
<keyword evidence="2" id="KW-1003">Cell membrane</keyword>
<evidence type="ECO:0000256" key="8">
    <source>
        <dbReference type="ARBA" id="ARBA00029447"/>
    </source>
</evidence>
<evidence type="ECO:0000313" key="14">
    <source>
        <dbReference type="Proteomes" id="UP001079657"/>
    </source>
</evidence>
<evidence type="ECO:0000256" key="6">
    <source>
        <dbReference type="ARBA" id="ARBA00023136"/>
    </source>
</evidence>
<evidence type="ECO:0000256" key="3">
    <source>
        <dbReference type="ARBA" id="ARBA00022500"/>
    </source>
</evidence>
<evidence type="ECO:0000313" key="13">
    <source>
        <dbReference type="EMBL" id="MCY6372016.1"/>
    </source>
</evidence>
<organism evidence="13 14">
    <name type="scientific">Clostridium ganghwense</name>
    <dbReference type="NCBI Taxonomy" id="312089"/>
    <lineage>
        <taxon>Bacteria</taxon>
        <taxon>Bacillati</taxon>
        <taxon>Bacillota</taxon>
        <taxon>Clostridia</taxon>
        <taxon>Eubacteriales</taxon>
        <taxon>Clostridiaceae</taxon>
        <taxon>Clostridium</taxon>
    </lineage>
</organism>
<feature type="domain" description="HAMP" evidence="12">
    <location>
        <begin position="311"/>
        <end position="359"/>
    </location>
</feature>
<dbReference type="Gene3D" id="1.10.287.950">
    <property type="entry name" value="Methyl-accepting chemotaxis protein"/>
    <property type="match status" value="1"/>
</dbReference>
<dbReference type="PROSITE" id="PS50885">
    <property type="entry name" value="HAMP"/>
    <property type="match status" value="1"/>
</dbReference>
<dbReference type="Pfam" id="PF00015">
    <property type="entry name" value="MCPsignal"/>
    <property type="match status" value="1"/>
</dbReference>
<dbReference type="PANTHER" id="PTHR32089:SF114">
    <property type="entry name" value="METHYL-ACCEPTING CHEMOTAXIS PROTEIN MCPB"/>
    <property type="match status" value="1"/>
</dbReference>
<comment type="subcellular location">
    <subcellularLocation>
        <location evidence="1">Cell membrane</location>
        <topology evidence="1">Multi-pass membrane protein</topology>
    </subcellularLocation>
</comment>
<dbReference type="InterPro" id="IPR033479">
    <property type="entry name" value="dCache_1"/>
</dbReference>
<comment type="similarity">
    <text evidence="8">Belongs to the methyl-accepting chemotaxis (MCP) protein family.</text>
</comment>
<dbReference type="InterPro" id="IPR003660">
    <property type="entry name" value="HAMP_dom"/>
</dbReference>